<dbReference type="Pfam" id="PF01022">
    <property type="entry name" value="HTH_5"/>
    <property type="match status" value="1"/>
</dbReference>
<dbReference type="AlphaFoldDB" id="A0A2Y9AQX1"/>
<dbReference type="PRINTS" id="PR00778">
    <property type="entry name" value="HTHARSR"/>
</dbReference>
<dbReference type="NCBIfam" id="NF033788">
    <property type="entry name" value="HTH_metalloreg"/>
    <property type="match status" value="1"/>
</dbReference>
<dbReference type="Proteomes" id="UP000251571">
    <property type="component" value="Unassembled WGS sequence"/>
</dbReference>
<dbReference type="Gene3D" id="1.10.10.10">
    <property type="entry name" value="Winged helix-like DNA-binding domain superfamily/Winged helix DNA-binding domain"/>
    <property type="match status" value="1"/>
</dbReference>
<dbReference type="InterPro" id="IPR036390">
    <property type="entry name" value="WH_DNA-bd_sf"/>
</dbReference>
<dbReference type="InterPro" id="IPR036388">
    <property type="entry name" value="WH-like_DNA-bd_sf"/>
</dbReference>
<dbReference type="EMBL" id="UETC01000004">
    <property type="protein sequence ID" value="SSA45728.1"/>
    <property type="molecule type" value="Genomic_DNA"/>
</dbReference>
<dbReference type="InterPro" id="IPR032710">
    <property type="entry name" value="NTF2-like_dom_sf"/>
</dbReference>
<name>A0A2Y9AQX1_9RHOB</name>
<keyword evidence="4" id="KW-1185">Reference proteome</keyword>
<evidence type="ECO:0000313" key="3">
    <source>
        <dbReference type="EMBL" id="SSA45728.1"/>
    </source>
</evidence>
<evidence type="ECO:0000313" key="2">
    <source>
        <dbReference type="EMBL" id="PWJ19101.1"/>
    </source>
</evidence>
<sequence length="225" mass="24421">MSPSLDTVFAALADPTRRAILSMLLEDDMAVTDVAEGFDISLAAISKHLAALDRAGLIARERRGRVVWCKLQPDALRAASVWMQSFGQFDGPDLDALESLLARIEEPTDVLAELLAAERGIWDALVAGDAEADRAALHSDFLGLYPDGYADRDDHVGQLAQGPTIASYAIESPRASAPGDGLGLLSYRARFTRPGRPEEAMWVTSLWRRTPDGWLNLFSQDTPAA</sequence>
<dbReference type="PANTHER" id="PTHR38600:SF2">
    <property type="entry name" value="SLL0088 PROTEIN"/>
    <property type="match status" value="1"/>
</dbReference>
<dbReference type="InterPro" id="IPR027843">
    <property type="entry name" value="DUF4440"/>
</dbReference>
<dbReference type="OrthoDB" id="9790747at2"/>
<evidence type="ECO:0000313" key="4">
    <source>
        <dbReference type="Proteomes" id="UP000245839"/>
    </source>
</evidence>
<proteinExistence type="predicted"/>
<dbReference type="SUPFAM" id="SSF46785">
    <property type="entry name" value="Winged helix' DNA-binding domain"/>
    <property type="match status" value="1"/>
</dbReference>
<dbReference type="CDD" id="cd00090">
    <property type="entry name" value="HTH_ARSR"/>
    <property type="match status" value="1"/>
</dbReference>
<dbReference type="EMBL" id="QGDJ01000004">
    <property type="protein sequence ID" value="PWJ19101.1"/>
    <property type="molecule type" value="Genomic_DNA"/>
</dbReference>
<dbReference type="PANTHER" id="PTHR38600">
    <property type="entry name" value="TRANSCRIPTIONAL REGULATORY PROTEIN"/>
    <property type="match status" value="1"/>
</dbReference>
<dbReference type="Proteomes" id="UP000245839">
    <property type="component" value="Unassembled WGS sequence"/>
</dbReference>
<dbReference type="GO" id="GO:0003677">
    <property type="term" value="F:DNA binding"/>
    <property type="evidence" value="ECO:0007669"/>
    <property type="project" value="UniProtKB-KW"/>
</dbReference>
<reference evidence="2 4" key="3">
    <citation type="submission" date="2018-03" db="EMBL/GenBank/DDBJ databases">
        <title>Genomic Encyclopedia of Archaeal and Bacterial Type Strains, Phase II (KMG-II): from individual species to whole genera.</title>
        <authorList>
            <person name="Goeker M."/>
        </authorList>
    </citation>
    <scope>NUCLEOTIDE SEQUENCE [LARGE SCALE GENOMIC DNA]</scope>
    <source>
        <strain evidence="2 4">DSM 25227</strain>
    </source>
</reference>
<dbReference type="SUPFAM" id="SSF54427">
    <property type="entry name" value="NTF2-like"/>
    <property type="match status" value="1"/>
</dbReference>
<dbReference type="SMART" id="SM00418">
    <property type="entry name" value="HTH_ARSR"/>
    <property type="match status" value="1"/>
</dbReference>
<accession>A0A2Y9AQX1</accession>
<gene>
    <name evidence="2" type="ORF">BCF38_10430</name>
    <name evidence="3" type="ORF">SAMN05421539_10430</name>
</gene>
<dbReference type="GO" id="GO:0003700">
    <property type="term" value="F:DNA-binding transcription factor activity"/>
    <property type="evidence" value="ECO:0007669"/>
    <property type="project" value="InterPro"/>
</dbReference>
<reference evidence="5" key="2">
    <citation type="submission" date="2016-10" db="EMBL/GenBank/DDBJ databases">
        <authorList>
            <person name="Varghese N."/>
            <person name="Submissions S."/>
        </authorList>
    </citation>
    <scope>NUCLEOTIDE SEQUENCE [LARGE SCALE GENOMIC DNA]</scope>
    <source>
        <strain evidence="5">DSM 25227</strain>
    </source>
</reference>
<feature type="domain" description="HTH arsR-type" evidence="1">
    <location>
        <begin position="1"/>
        <end position="93"/>
    </location>
</feature>
<dbReference type="InterPro" id="IPR001845">
    <property type="entry name" value="HTH_ArsR_DNA-bd_dom"/>
</dbReference>
<protein>
    <submittedName>
        <fullName evidence="2">DNA-binding transcriptional ArsR family regulator</fullName>
    </submittedName>
    <submittedName>
        <fullName evidence="3">DNA-binding transcriptional regulator, ArsR family</fullName>
    </submittedName>
</protein>
<keyword evidence="3" id="KW-0238">DNA-binding</keyword>
<reference evidence="3" key="1">
    <citation type="submission" date="2016-10" db="EMBL/GenBank/DDBJ databases">
        <authorList>
            <person name="Cai Z."/>
        </authorList>
    </citation>
    <scope>NUCLEOTIDE SEQUENCE [LARGE SCALE GENOMIC DNA]</scope>
    <source>
        <strain evidence="3">DSM 25227</strain>
    </source>
</reference>
<dbReference type="Gene3D" id="3.10.450.50">
    <property type="match status" value="1"/>
</dbReference>
<evidence type="ECO:0000313" key="5">
    <source>
        <dbReference type="Proteomes" id="UP000251571"/>
    </source>
</evidence>
<dbReference type="InterPro" id="IPR011991">
    <property type="entry name" value="ArsR-like_HTH"/>
</dbReference>
<dbReference type="PROSITE" id="PS50987">
    <property type="entry name" value="HTH_ARSR_2"/>
    <property type="match status" value="1"/>
</dbReference>
<organism evidence="3 5">
    <name type="scientific">Jannaschia seohaensis</name>
    <dbReference type="NCBI Taxonomy" id="475081"/>
    <lineage>
        <taxon>Bacteria</taxon>
        <taxon>Pseudomonadati</taxon>
        <taxon>Pseudomonadota</taxon>
        <taxon>Alphaproteobacteria</taxon>
        <taxon>Rhodobacterales</taxon>
        <taxon>Roseobacteraceae</taxon>
        <taxon>Jannaschia</taxon>
    </lineage>
</organism>
<dbReference type="Pfam" id="PF14534">
    <property type="entry name" value="DUF4440"/>
    <property type="match status" value="1"/>
</dbReference>
<evidence type="ECO:0000259" key="1">
    <source>
        <dbReference type="PROSITE" id="PS50987"/>
    </source>
</evidence>